<dbReference type="VEuPathDB" id="FungiDB:PPTG_23320"/>
<dbReference type="EMBL" id="KI669595">
    <property type="protein sequence ID" value="ETN06614.1"/>
    <property type="molecule type" value="Genomic_DNA"/>
</dbReference>
<name>W2Q220_PHYN3</name>
<accession>W2Q220</accession>
<dbReference type="RefSeq" id="XP_008908106.1">
    <property type="nucleotide sequence ID" value="XM_008909858.1"/>
</dbReference>
<protein>
    <submittedName>
        <fullName evidence="1">Uncharacterized protein</fullName>
    </submittedName>
</protein>
<reference evidence="2" key="1">
    <citation type="submission" date="2011-12" db="EMBL/GenBank/DDBJ databases">
        <authorList>
            <consortium name="The Broad Institute Genome Sequencing Platform"/>
            <person name="Russ C."/>
            <person name="Tyler B."/>
            <person name="Panabieres F."/>
            <person name="Shan W."/>
            <person name="Tripathy S."/>
            <person name="Grunwald N."/>
            <person name="Machado M."/>
            <person name="Young S.K."/>
            <person name="Zeng Q."/>
            <person name="Gargeya S."/>
            <person name="Fitzgerald M."/>
            <person name="Haas B."/>
            <person name="Abouelleil A."/>
            <person name="Alvarado L."/>
            <person name="Arachchi H.M."/>
            <person name="Berlin A."/>
            <person name="Chapman S.B."/>
            <person name="Gearin G."/>
            <person name="Goldberg J."/>
            <person name="Griggs A."/>
            <person name="Gujja S."/>
            <person name="Hansen M."/>
            <person name="Heiman D."/>
            <person name="Howarth C."/>
            <person name="Larimer J."/>
            <person name="Lui A."/>
            <person name="MacDonald P.J.P."/>
            <person name="McCowen C."/>
            <person name="Montmayeur A."/>
            <person name="Murphy C."/>
            <person name="Neiman D."/>
            <person name="Pearson M."/>
            <person name="Priest M."/>
            <person name="Roberts A."/>
            <person name="Saif S."/>
            <person name="Shea T."/>
            <person name="Sisk P."/>
            <person name="Stolte C."/>
            <person name="Sykes S."/>
            <person name="Wortman J."/>
            <person name="Nusbaum C."/>
            <person name="Birren B."/>
        </authorList>
    </citation>
    <scope>NUCLEOTIDE SEQUENCE [LARGE SCALE GENOMIC DNA]</scope>
    <source>
        <strain evidence="2">INRA-310</strain>
    </source>
</reference>
<evidence type="ECO:0000313" key="2">
    <source>
        <dbReference type="Proteomes" id="UP000018817"/>
    </source>
</evidence>
<dbReference type="Proteomes" id="UP000018817">
    <property type="component" value="Unassembled WGS sequence"/>
</dbReference>
<organism evidence="1 2">
    <name type="scientific">Phytophthora nicotianae (strain INRA-310)</name>
    <name type="common">Phytophthora parasitica</name>
    <dbReference type="NCBI Taxonomy" id="761204"/>
    <lineage>
        <taxon>Eukaryota</taxon>
        <taxon>Sar</taxon>
        <taxon>Stramenopiles</taxon>
        <taxon>Oomycota</taxon>
        <taxon>Peronosporomycetes</taxon>
        <taxon>Peronosporales</taxon>
        <taxon>Peronosporaceae</taxon>
        <taxon>Phytophthora</taxon>
    </lineage>
</organism>
<sequence length="116" mass="12141">MAVGGDVGFVEVFDELDGREALGALADDGREAADSGGQLQHVLVLHGGGALHDLGHLTLVEDLGVRVEHHGLNVRVGAVLRPVGLHLLASGVNVLDCHLLGLFWSWDLIAKGQIGE</sequence>
<dbReference type="GeneID" id="20191919"/>
<evidence type="ECO:0000313" key="1">
    <source>
        <dbReference type="EMBL" id="ETN06614.1"/>
    </source>
</evidence>
<proteinExistence type="predicted"/>
<gene>
    <name evidence="1" type="ORF">PPTG_23320</name>
</gene>
<reference evidence="1 2" key="2">
    <citation type="submission" date="2013-11" db="EMBL/GenBank/DDBJ databases">
        <title>The Genome Sequence of Phytophthora parasitica INRA-310.</title>
        <authorList>
            <consortium name="The Broad Institute Genomics Platform"/>
            <person name="Russ C."/>
            <person name="Tyler B."/>
            <person name="Panabieres F."/>
            <person name="Shan W."/>
            <person name="Tripathy S."/>
            <person name="Grunwald N."/>
            <person name="Machado M."/>
            <person name="Johnson C.S."/>
            <person name="Arredondo F."/>
            <person name="Hong C."/>
            <person name="Coffey M."/>
            <person name="Young S.K."/>
            <person name="Zeng Q."/>
            <person name="Gargeya S."/>
            <person name="Fitzgerald M."/>
            <person name="Abouelleil A."/>
            <person name="Alvarado L."/>
            <person name="Chapman S.B."/>
            <person name="Gainer-Dewar J."/>
            <person name="Goldberg J."/>
            <person name="Griggs A."/>
            <person name="Gujja S."/>
            <person name="Hansen M."/>
            <person name="Howarth C."/>
            <person name="Imamovic A."/>
            <person name="Ireland A."/>
            <person name="Larimer J."/>
            <person name="McCowan C."/>
            <person name="Murphy C."/>
            <person name="Pearson M."/>
            <person name="Poon T.W."/>
            <person name="Priest M."/>
            <person name="Roberts A."/>
            <person name="Saif S."/>
            <person name="Shea T."/>
            <person name="Sykes S."/>
            <person name="Wortman J."/>
            <person name="Nusbaum C."/>
            <person name="Birren B."/>
        </authorList>
    </citation>
    <scope>NUCLEOTIDE SEQUENCE [LARGE SCALE GENOMIC DNA]</scope>
    <source>
        <strain evidence="1 2">INRA-310</strain>
    </source>
</reference>
<dbReference type="AlphaFoldDB" id="W2Q220"/>